<dbReference type="SMART" id="SM00855">
    <property type="entry name" value="PGAM"/>
    <property type="match status" value="1"/>
</dbReference>
<proteinExistence type="predicted"/>
<sequence length="205" mass="23346">MTTTMAPDETLDRRSAAKIGQIVIARHGQPHADRKVRIDREGYRAWWKNYDLARLHPDERPPEKLAEHARASDIIFASTLPRAIHTAEMVAGGREIITDPVFVEAPLPPPALIGKRSPRAWGIWSRASWMLGGHGEVESHAEAKVRAEAAVATLTAQALRGQNVLLCAHGWFNRMMRPILKRQGWREVEDGRDNYWSYRRYEKVK</sequence>
<dbReference type="InterPro" id="IPR029033">
    <property type="entry name" value="His_PPase_superfam"/>
</dbReference>
<dbReference type="Pfam" id="PF00300">
    <property type="entry name" value="His_Phos_1"/>
    <property type="match status" value="1"/>
</dbReference>
<dbReference type="RefSeq" id="WP_228445921.1">
    <property type="nucleotide sequence ID" value="NZ_CP047045.1"/>
</dbReference>
<accession>A0A6I6MHW7</accession>
<keyword evidence="2" id="KW-1185">Reference proteome</keyword>
<gene>
    <name evidence="1" type="ORF">DSM104635_01404</name>
</gene>
<evidence type="ECO:0000313" key="2">
    <source>
        <dbReference type="Proteomes" id="UP000431269"/>
    </source>
</evidence>
<organism evidence="1 2">
    <name type="scientific">Terricaulis silvestris</name>
    <dbReference type="NCBI Taxonomy" id="2686094"/>
    <lineage>
        <taxon>Bacteria</taxon>
        <taxon>Pseudomonadati</taxon>
        <taxon>Pseudomonadota</taxon>
        <taxon>Alphaproteobacteria</taxon>
        <taxon>Caulobacterales</taxon>
        <taxon>Caulobacteraceae</taxon>
        <taxon>Terricaulis</taxon>
    </lineage>
</organism>
<reference evidence="2" key="1">
    <citation type="submission" date="2019-12" db="EMBL/GenBank/DDBJ databases">
        <title>Complete genome of Terracaulis silvestris 0127_4.</title>
        <authorList>
            <person name="Vieira S."/>
            <person name="Riedel T."/>
            <person name="Sproer C."/>
            <person name="Pascual J."/>
            <person name="Boedeker C."/>
            <person name="Overmann J."/>
        </authorList>
    </citation>
    <scope>NUCLEOTIDE SEQUENCE [LARGE SCALE GENOMIC DNA]</scope>
    <source>
        <strain evidence="2">0127_4</strain>
    </source>
</reference>
<dbReference type="Proteomes" id="UP000431269">
    <property type="component" value="Chromosome"/>
</dbReference>
<dbReference type="SUPFAM" id="SSF53254">
    <property type="entry name" value="Phosphoglycerate mutase-like"/>
    <property type="match status" value="1"/>
</dbReference>
<protein>
    <submittedName>
        <fullName evidence="1">Histidine phosphatase superfamily (Branch 1)</fullName>
    </submittedName>
</protein>
<name>A0A6I6MHW7_9CAUL</name>
<dbReference type="Gene3D" id="3.40.50.1240">
    <property type="entry name" value="Phosphoglycerate mutase-like"/>
    <property type="match status" value="1"/>
</dbReference>
<dbReference type="KEGG" id="tsv:DSM104635_01404"/>
<dbReference type="InterPro" id="IPR013078">
    <property type="entry name" value="His_Pase_superF_clade-1"/>
</dbReference>
<dbReference type="AlphaFoldDB" id="A0A6I6MHW7"/>
<evidence type="ECO:0000313" key="1">
    <source>
        <dbReference type="EMBL" id="QGZ94585.1"/>
    </source>
</evidence>
<dbReference type="EMBL" id="CP047045">
    <property type="protein sequence ID" value="QGZ94585.1"/>
    <property type="molecule type" value="Genomic_DNA"/>
</dbReference>